<keyword evidence="2" id="KW-1185">Reference proteome</keyword>
<proteinExistence type="predicted"/>
<gene>
    <name evidence="1" type="ORF">CPELLU_LOCUS49</name>
</gene>
<dbReference type="AlphaFoldDB" id="A0A9N8YUS4"/>
<comment type="caution">
    <text evidence="1">The sequence shown here is derived from an EMBL/GenBank/DDBJ whole genome shotgun (WGS) entry which is preliminary data.</text>
</comment>
<reference evidence="1" key="1">
    <citation type="submission" date="2021-06" db="EMBL/GenBank/DDBJ databases">
        <authorList>
            <person name="Kallberg Y."/>
            <person name="Tangrot J."/>
            <person name="Rosling A."/>
        </authorList>
    </citation>
    <scope>NUCLEOTIDE SEQUENCE</scope>
    <source>
        <strain evidence="1">FL966</strain>
    </source>
</reference>
<dbReference type="EMBL" id="CAJVQA010000007">
    <property type="protein sequence ID" value="CAG8449349.1"/>
    <property type="molecule type" value="Genomic_DNA"/>
</dbReference>
<name>A0A9N8YUS4_9GLOM</name>
<dbReference type="Proteomes" id="UP000789759">
    <property type="component" value="Unassembled WGS sequence"/>
</dbReference>
<protein>
    <submittedName>
        <fullName evidence="1">8826_t:CDS:1</fullName>
    </submittedName>
</protein>
<sequence length="357" mass="42528">MDPVEFIEEIIKTPESDNDNTKSYIILIRVKYSYKPEALIYKFDNHYMSFDKNFQKINAIINDKLKEYFEPKKENIKNLYNKNKMNLIGYFLDDIEFYTLEKKTELKNIELKEISLDEFITEFGLRESTRTKISNLIVEKNKKHYETVVLNETKGYKHELVALENIITKALKRINSENPNMVIRVKQEIKIEERQDPFVFGFVGAQNVGKTNVLIKFKMYLLNNGIKEEEIYVTKSFSEIISSMNTKVSKTHNNIQKELIKYYGKTYQEIENIQEEKKIKFILFDNTPYDILIYSQELVDENNQRKKFYYRYNNINESDYNNSKFYTLNNSLINNEIIGSLINKFIVVNNIKSDENE</sequence>
<evidence type="ECO:0000313" key="2">
    <source>
        <dbReference type="Proteomes" id="UP000789759"/>
    </source>
</evidence>
<organism evidence="1 2">
    <name type="scientific">Cetraspora pellucida</name>
    <dbReference type="NCBI Taxonomy" id="1433469"/>
    <lineage>
        <taxon>Eukaryota</taxon>
        <taxon>Fungi</taxon>
        <taxon>Fungi incertae sedis</taxon>
        <taxon>Mucoromycota</taxon>
        <taxon>Glomeromycotina</taxon>
        <taxon>Glomeromycetes</taxon>
        <taxon>Diversisporales</taxon>
        <taxon>Gigasporaceae</taxon>
        <taxon>Cetraspora</taxon>
    </lineage>
</organism>
<accession>A0A9N8YUS4</accession>
<evidence type="ECO:0000313" key="1">
    <source>
        <dbReference type="EMBL" id="CAG8449349.1"/>
    </source>
</evidence>